<dbReference type="Pfam" id="PF01467">
    <property type="entry name" value="CTP_transf_like"/>
    <property type="match status" value="1"/>
</dbReference>
<organism evidence="13 14">
    <name type="scientific">Breznakibacter xylanolyticus</name>
    <dbReference type="NCBI Taxonomy" id="990"/>
    <lineage>
        <taxon>Bacteria</taxon>
        <taxon>Pseudomonadati</taxon>
        <taxon>Bacteroidota</taxon>
        <taxon>Bacteroidia</taxon>
        <taxon>Marinilabiliales</taxon>
        <taxon>Marinilabiliaceae</taxon>
        <taxon>Breznakibacter</taxon>
    </lineage>
</organism>
<keyword evidence="7 11" id="KW-0547">Nucleotide-binding</keyword>
<dbReference type="NCBIfam" id="TIGR00125">
    <property type="entry name" value="cyt_tran_rel"/>
    <property type="match status" value="1"/>
</dbReference>
<keyword evidence="9 11" id="KW-0520">NAD</keyword>
<dbReference type="PANTHER" id="PTHR39321:SF3">
    <property type="entry name" value="PHOSPHOPANTETHEINE ADENYLYLTRANSFERASE"/>
    <property type="match status" value="1"/>
</dbReference>
<dbReference type="CDD" id="cd02165">
    <property type="entry name" value="NMNAT"/>
    <property type="match status" value="1"/>
</dbReference>
<dbReference type="RefSeq" id="WP_111446116.1">
    <property type="nucleotide sequence ID" value="NZ_QKZK01000017.1"/>
</dbReference>
<keyword evidence="4 11" id="KW-0662">Pyridine nucleotide biosynthesis</keyword>
<comment type="similarity">
    <text evidence="3 11">Belongs to the NadD family.</text>
</comment>
<dbReference type="UniPathway" id="UPA00253">
    <property type="reaction ID" value="UER00332"/>
</dbReference>
<dbReference type="NCBIfam" id="NF000840">
    <property type="entry name" value="PRK00071.1-3"/>
    <property type="match status" value="1"/>
</dbReference>
<keyword evidence="8 11" id="KW-0067">ATP-binding</keyword>
<dbReference type="HAMAP" id="MF_00244">
    <property type="entry name" value="NaMN_adenylyltr"/>
    <property type="match status" value="1"/>
</dbReference>
<dbReference type="OrthoDB" id="5295945at2"/>
<evidence type="ECO:0000259" key="12">
    <source>
        <dbReference type="Pfam" id="PF01467"/>
    </source>
</evidence>
<dbReference type="Gene3D" id="3.40.50.620">
    <property type="entry name" value="HUPs"/>
    <property type="match status" value="1"/>
</dbReference>
<dbReference type="EMBL" id="QKZK01000017">
    <property type="protein sequence ID" value="PZX15171.1"/>
    <property type="molecule type" value="Genomic_DNA"/>
</dbReference>
<dbReference type="NCBIfam" id="TIGR00482">
    <property type="entry name" value="nicotinate (nicotinamide) nucleotide adenylyltransferase"/>
    <property type="match status" value="1"/>
</dbReference>
<keyword evidence="6 11" id="KW-0548">Nucleotidyltransferase</keyword>
<dbReference type="EC" id="2.7.7.18" evidence="11"/>
<dbReference type="GO" id="GO:0005524">
    <property type="term" value="F:ATP binding"/>
    <property type="evidence" value="ECO:0007669"/>
    <property type="project" value="UniProtKB-KW"/>
</dbReference>
<evidence type="ECO:0000256" key="1">
    <source>
        <dbReference type="ARBA" id="ARBA00002324"/>
    </source>
</evidence>
<gene>
    <name evidence="11" type="primary">nadD</name>
    <name evidence="13" type="ORF">LX69_02259</name>
</gene>
<comment type="pathway">
    <text evidence="2 11">Cofactor biosynthesis; NAD(+) biosynthesis; deamido-NAD(+) from nicotinate D-ribonucleotide: step 1/1.</text>
</comment>
<evidence type="ECO:0000256" key="4">
    <source>
        <dbReference type="ARBA" id="ARBA00022642"/>
    </source>
</evidence>
<dbReference type="SUPFAM" id="SSF52374">
    <property type="entry name" value="Nucleotidylyl transferase"/>
    <property type="match status" value="1"/>
</dbReference>
<feature type="domain" description="Cytidyltransferase-like" evidence="12">
    <location>
        <begin position="7"/>
        <end position="164"/>
    </location>
</feature>
<dbReference type="InterPro" id="IPR014729">
    <property type="entry name" value="Rossmann-like_a/b/a_fold"/>
</dbReference>
<dbReference type="GO" id="GO:0004515">
    <property type="term" value="F:nicotinate-nucleotide adenylyltransferase activity"/>
    <property type="evidence" value="ECO:0007669"/>
    <property type="project" value="UniProtKB-UniRule"/>
</dbReference>
<accession>A0A2W7N518</accession>
<protein>
    <recommendedName>
        <fullName evidence="11">Probable nicotinate-nucleotide adenylyltransferase</fullName>
        <ecNumber evidence="11">2.7.7.18</ecNumber>
    </recommendedName>
    <alternativeName>
        <fullName evidence="11">Deamido-NAD(+) diphosphorylase</fullName>
    </alternativeName>
    <alternativeName>
        <fullName evidence="11">Deamido-NAD(+) pyrophosphorylase</fullName>
    </alternativeName>
    <alternativeName>
        <fullName evidence="11">Nicotinate mononucleotide adenylyltransferase</fullName>
        <shortName evidence="11">NaMN adenylyltransferase</shortName>
    </alternativeName>
</protein>
<evidence type="ECO:0000256" key="9">
    <source>
        <dbReference type="ARBA" id="ARBA00023027"/>
    </source>
</evidence>
<comment type="function">
    <text evidence="1 11">Catalyzes the reversible adenylation of nicotinate mononucleotide (NaMN) to nicotinic acid adenine dinucleotide (NaAD).</text>
</comment>
<comment type="catalytic activity">
    <reaction evidence="10 11">
        <text>nicotinate beta-D-ribonucleotide + ATP + H(+) = deamido-NAD(+) + diphosphate</text>
        <dbReference type="Rhea" id="RHEA:22860"/>
        <dbReference type="ChEBI" id="CHEBI:15378"/>
        <dbReference type="ChEBI" id="CHEBI:30616"/>
        <dbReference type="ChEBI" id="CHEBI:33019"/>
        <dbReference type="ChEBI" id="CHEBI:57502"/>
        <dbReference type="ChEBI" id="CHEBI:58437"/>
        <dbReference type="EC" id="2.7.7.18"/>
    </reaction>
</comment>
<dbReference type="InterPro" id="IPR005248">
    <property type="entry name" value="NadD/NMNAT"/>
</dbReference>
<evidence type="ECO:0000256" key="6">
    <source>
        <dbReference type="ARBA" id="ARBA00022695"/>
    </source>
</evidence>
<dbReference type="AlphaFoldDB" id="A0A2W7N518"/>
<keyword evidence="5 11" id="KW-0808">Transferase</keyword>
<evidence type="ECO:0000256" key="8">
    <source>
        <dbReference type="ARBA" id="ARBA00022840"/>
    </source>
</evidence>
<evidence type="ECO:0000313" key="14">
    <source>
        <dbReference type="Proteomes" id="UP000249239"/>
    </source>
</evidence>
<evidence type="ECO:0000313" key="13">
    <source>
        <dbReference type="EMBL" id="PZX15171.1"/>
    </source>
</evidence>
<comment type="caution">
    <text evidence="13">The sequence shown here is derived from an EMBL/GenBank/DDBJ whole genome shotgun (WGS) entry which is preliminary data.</text>
</comment>
<reference evidence="13 14" key="1">
    <citation type="submission" date="2018-06" db="EMBL/GenBank/DDBJ databases">
        <title>Genomic Encyclopedia of Archaeal and Bacterial Type Strains, Phase II (KMG-II): from individual species to whole genera.</title>
        <authorList>
            <person name="Goeker M."/>
        </authorList>
    </citation>
    <scope>NUCLEOTIDE SEQUENCE [LARGE SCALE GENOMIC DNA]</scope>
    <source>
        <strain evidence="13 14">DSM 6779</strain>
    </source>
</reference>
<evidence type="ECO:0000256" key="5">
    <source>
        <dbReference type="ARBA" id="ARBA00022679"/>
    </source>
</evidence>
<sequence length="197" mass="22479">MTHIGLLFGSFNPIHIGHLALANYMRETQAMDEIWLVVSPQNPFKISNDLTSGDQRLRMVQIALRNRPHYRACDVEMSMPVPSFTIDTLRVLEQQHPDVNFSLIMGTDIIQSIPQWRNGQEIVARYRLYVYPRPGYDLPDLEATPNVVVTDAPMLDVSSTFIRQHLKNGKDMCFYLPAGVDDYIREHALYSGAATSR</sequence>
<evidence type="ECO:0000256" key="2">
    <source>
        <dbReference type="ARBA" id="ARBA00005019"/>
    </source>
</evidence>
<dbReference type="Proteomes" id="UP000249239">
    <property type="component" value="Unassembled WGS sequence"/>
</dbReference>
<proteinExistence type="inferred from homology"/>
<evidence type="ECO:0000256" key="10">
    <source>
        <dbReference type="ARBA" id="ARBA00048721"/>
    </source>
</evidence>
<dbReference type="PANTHER" id="PTHR39321">
    <property type="entry name" value="NICOTINATE-NUCLEOTIDE ADENYLYLTRANSFERASE-RELATED"/>
    <property type="match status" value="1"/>
</dbReference>
<dbReference type="GO" id="GO:0009435">
    <property type="term" value="P:NAD+ biosynthetic process"/>
    <property type="evidence" value="ECO:0007669"/>
    <property type="project" value="UniProtKB-UniRule"/>
</dbReference>
<keyword evidence="14" id="KW-1185">Reference proteome</keyword>
<evidence type="ECO:0000256" key="7">
    <source>
        <dbReference type="ARBA" id="ARBA00022741"/>
    </source>
</evidence>
<dbReference type="InterPro" id="IPR004821">
    <property type="entry name" value="Cyt_trans-like"/>
</dbReference>
<name>A0A2W7N518_9BACT</name>
<evidence type="ECO:0000256" key="3">
    <source>
        <dbReference type="ARBA" id="ARBA00009014"/>
    </source>
</evidence>
<evidence type="ECO:0000256" key="11">
    <source>
        <dbReference type="HAMAP-Rule" id="MF_00244"/>
    </source>
</evidence>